<dbReference type="CDD" id="cd13136">
    <property type="entry name" value="MATE_DinF_like"/>
    <property type="match status" value="1"/>
</dbReference>
<sequence>MVLSGCKERHGGYNNLRKLSLRRHQHCSPSSSAQVTPPIGSDSIAFMKALSCFRLVLGLVAVNAFRFTYKTRVAKAKGSRMPVFSFNEKSTPGTTLGTESDRPRAQGSSGVLRLKKLLQRRLLFVVETLGGIDRAALYLTRRDLAGDGLELFPAAVFPAAEDDWMIGHVGAIQPKKKLYRNGNGATPPTFFLASGELAVRICYGAQLIAVLVVDDEEHRKTRMKPTGDARGETGLQRSAVRMHRIEEVATRVFAAALKDTLVIDQRALALNSSSSTFVRTEVLPFIGTVPDASEGLLSGKPADASSSNGSEAEQADEAAAEAGAWAVNAEASTSSLLSSDVTVSVGGATNITFDLHLLEDFKHIFDDIQLSGLRLENNTNLFILQVAAPVVAALALEPLISLVDTYYIGHFLGSVSLSAYGISERVFVFSLYILNFLATSTTPIVANLRAQGEEEAARELVGRLLFFAGMFGLALIPILQALSYPLINLLGAVPENYAEAVEYFQVRSWGTPALMLVAVSNGALRGYLDTTTPLIVAAIAFIVDYSVDPEVVYPADPKGLGAAGAATVIAEWLSAGLFLTKFVSMKPPILPVLDLFPPWAEMAPVVKASAQIFIRTVLLQALLATSCIAAARIGPLDIAAHQVALQLWIPPSFLTEAFSIAAQGLVADALGRGDRLRGRELSLLLLKWGVALGGVLAVFCATAQILQPDVLPRFFTEDQGILDKVHPIVWLIAIMQPINGLVNVGGGVLQGAQDFTYQVVTMGLSALFAGSLFFLLRDEGLTAVWETLLAFQVMRAVLFAYRFVEPMGPLSIVSESKTQKILAGSLFRGWDHDKHVPKKKKKKRRRPWFNDM</sequence>
<accession>W7TKU3</accession>
<evidence type="ECO:0000256" key="5">
    <source>
        <dbReference type="ARBA" id="ARBA00023136"/>
    </source>
</evidence>
<dbReference type="NCBIfam" id="TIGR00797">
    <property type="entry name" value="matE"/>
    <property type="match status" value="1"/>
</dbReference>
<evidence type="ECO:0000256" key="4">
    <source>
        <dbReference type="ARBA" id="ARBA00022989"/>
    </source>
</evidence>
<evidence type="ECO:0000313" key="8">
    <source>
        <dbReference type="Proteomes" id="UP000019335"/>
    </source>
</evidence>
<evidence type="ECO:0000256" key="2">
    <source>
        <dbReference type="ARBA" id="ARBA00010199"/>
    </source>
</evidence>
<feature type="transmembrane region" description="Helical" evidence="6">
    <location>
        <begin position="44"/>
        <end position="65"/>
    </location>
</feature>
<comment type="caution">
    <text evidence="7">The sequence shown here is derived from an EMBL/GenBank/DDBJ whole genome shotgun (WGS) entry which is preliminary data.</text>
</comment>
<dbReference type="GO" id="GO:0042910">
    <property type="term" value="F:xenobiotic transmembrane transporter activity"/>
    <property type="evidence" value="ECO:0007669"/>
    <property type="project" value="InterPro"/>
</dbReference>
<feature type="transmembrane region" description="Helical" evidence="6">
    <location>
        <begin position="559"/>
        <end position="579"/>
    </location>
</feature>
<feature type="transmembrane region" description="Helical" evidence="6">
    <location>
        <begin position="460"/>
        <end position="486"/>
    </location>
</feature>
<evidence type="ECO:0000256" key="1">
    <source>
        <dbReference type="ARBA" id="ARBA00004141"/>
    </source>
</evidence>
<dbReference type="EMBL" id="AZIL01000424">
    <property type="protein sequence ID" value="EWM27720.1"/>
    <property type="molecule type" value="Genomic_DNA"/>
</dbReference>
<gene>
    <name evidence="7" type="ORF">Naga_100034g7</name>
</gene>
<dbReference type="OrthoDB" id="199000at2759"/>
<evidence type="ECO:0000256" key="3">
    <source>
        <dbReference type="ARBA" id="ARBA00022692"/>
    </source>
</evidence>
<feature type="transmembrane region" description="Helical" evidence="6">
    <location>
        <begin position="683"/>
        <end position="707"/>
    </location>
</feature>
<dbReference type="GO" id="GO:0016020">
    <property type="term" value="C:membrane"/>
    <property type="evidence" value="ECO:0007669"/>
    <property type="project" value="UniProtKB-SubCell"/>
</dbReference>
<evidence type="ECO:0000256" key="6">
    <source>
        <dbReference type="SAM" id="Phobius"/>
    </source>
</evidence>
<feature type="transmembrane region" description="Helical" evidence="6">
    <location>
        <begin position="782"/>
        <end position="801"/>
    </location>
</feature>
<comment type="similarity">
    <text evidence="2">Belongs to the multi antimicrobial extrusion (MATE) (TC 2.A.66.1) family.</text>
</comment>
<dbReference type="PANTHER" id="PTHR42893">
    <property type="entry name" value="PROTEIN DETOXIFICATION 44, CHLOROPLASTIC-RELATED"/>
    <property type="match status" value="1"/>
</dbReference>
<keyword evidence="5 6" id="KW-0472">Membrane</keyword>
<dbReference type="InterPro" id="IPR044644">
    <property type="entry name" value="DinF-like"/>
</dbReference>
<feature type="transmembrane region" description="Helical" evidence="6">
    <location>
        <begin position="427"/>
        <end position="448"/>
    </location>
</feature>
<keyword evidence="4 6" id="KW-1133">Transmembrane helix</keyword>
<name>W7TKU3_9STRA</name>
<keyword evidence="3 6" id="KW-0812">Transmembrane</keyword>
<organism evidence="7 8">
    <name type="scientific">Nannochloropsis gaditana</name>
    <dbReference type="NCBI Taxonomy" id="72520"/>
    <lineage>
        <taxon>Eukaryota</taxon>
        <taxon>Sar</taxon>
        <taxon>Stramenopiles</taxon>
        <taxon>Ochrophyta</taxon>
        <taxon>Eustigmatophyceae</taxon>
        <taxon>Eustigmatales</taxon>
        <taxon>Monodopsidaceae</taxon>
        <taxon>Nannochloropsis</taxon>
    </lineage>
</organism>
<dbReference type="GO" id="GO:0015297">
    <property type="term" value="F:antiporter activity"/>
    <property type="evidence" value="ECO:0007669"/>
    <property type="project" value="InterPro"/>
</dbReference>
<evidence type="ECO:0000313" key="7">
    <source>
        <dbReference type="EMBL" id="EWM27720.1"/>
    </source>
</evidence>
<dbReference type="Pfam" id="PF01554">
    <property type="entry name" value="MatE"/>
    <property type="match status" value="2"/>
</dbReference>
<feature type="transmembrane region" description="Helical" evidence="6">
    <location>
        <begin position="755"/>
        <end position="776"/>
    </location>
</feature>
<reference evidence="7 8" key="1">
    <citation type="journal article" date="2014" name="Mol. Plant">
        <title>Chromosome Scale Genome Assembly and Transcriptome Profiling of Nannochloropsis gaditana in Nitrogen Depletion.</title>
        <authorList>
            <person name="Corteggiani Carpinelli E."/>
            <person name="Telatin A."/>
            <person name="Vitulo N."/>
            <person name="Forcato C."/>
            <person name="D'Angelo M."/>
            <person name="Schiavon R."/>
            <person name="Vezzi A."/>
            <person name="Giacometti G.M."/>
            <person name="Morosinotto T."/>
            <person name="Valle G."/>
        </authorList>
    </citation>
    <scope>NUCLEOTIDE SEQUENCE [LARGE SCALE GENOMIC DNA]</scope>
    <source>
        <strain evidence="7 8">B-31</strain>
    </source>
</reference>
<comment type="subcellular location">
    <subcellularLocation>
        <location evidence="1">Membrane</location>
        <topology evidence="1">Multi-pass membrane protein</topology>
    </subcellularLocation>
</comment>
<dbReference type="AlphaFoldDB" id="W7TKU3"/>
<dbReference type="PANTHER" id="PTHR42893:SF46">
    <property type="entry name" value="PROTEIN DETOXIFICATION 44, CHLOROPLASTIC"/>
    <property type="match status" value="1"/>
</dbReference>
<protein>
    <submittedName>
        <fullName evidence="7">Dna-damage-inducible protein f</fullName>
    </submittedName>
</protein>
<proteinExistence type="inferred from homology"/>
<keyword evidence="8" id="KW-1185">Reference proteome</keyword>
<feature type="transmembrane region" description="Helical" evidence="6">
    <location>
        <begin position="381"/>
        <end position="407"/>
    </location>
</feature>
<dbReference type="InterPro" id="IPR002528">
    <property type="entry name" value="MATE_fam"/>
</dbReference>
<feature type="transmembrane region" description="Helical" evidence="6">
    <location>
        <begin position="727"/>
        <end position="748"/>
    </location>
</feature>
<dbReference type="Proteomes" id="UP000019335">
    <property type="component" value="Chromosome 6"/>
</dbReference>